<sequence>MDMCLERKYWRVMMSGWWLGLLLVGYCPSYGQGFGGDDALAGQVCDQLTKQPLGYVSVGVLRHPFGTVADGKGHFQLALPASYDADSIRFSLLGYAPRTLAAAELRRLVRGGPVLLRAQAVPLRGAVVRAPGMKRRVGGNFGGGILEGYKFNLAGNQIGQRIAIGRAAWLQDISFKITHCTYDTLYLRVNVYQVGPDDFPGANLLVSPVYLRVGRAEIEDRIFVNLRPYKLWLTSDVIVSVELVRSLNKGTLAFLGSWPGGGPSYHLEQTPGPLSEKSIAPKGTVEVHVAKVKQPNQGPWIKYPRVGMGIEAALLEVPQ</sequence>
<accession>A0ABP7UA96</accession>
<dbReference type="Pfam" id="PF13715">
    <property type="entry name" value="CarbopepD_reg_2"/>
    <property type="match status" value="1"/>
</dbReference>
<evidence type="ECO:0000313" key="2">
    <source>
        <dbReference type="Proteomes" id="UP001501469"/>
    </source>
</evidence>
<gene>
    <name evidence="1" type="ORF">GCM10022409_25780</name>
</gene>
<evidence type="ECO:0000313" key="1">
    <source>
        <dbReference type="EMBL" id="GAA4038961.1"/>
    </source>
</evidence>
<name>A0ABP7UA96_9BACT</name>
<dbReference type="Proteomes" id="UP001501469">
    <property type="component" value="Unassembled WGS sequence"/>
</dbReference>
<keyword evidence="2" id="KW-1185">Reference proteome</keyword>
<reference evidence="2" key="1">
    <citation type="journal article" date="2019" name="Int. J. Syst. Evol. Microbiol.">
        <title>The Global Catalogue of Microorganisms (GCM) 10K type strain sequencing project: providing services to taxonomists for standard genome sequencing and annotation.</title>
        <authorList>
            <consortium name="The Broad Institute Genomics Platform"/>
            <consortium name="The Broad Institute Genome Sequencing Center for Infectious Disease"/>
            <person name="Wu L."/>
            <person name="Ma J."/>
        </authorList>
    </citation>
    <scope>NUCLEOTIDE SEQUENCE [LARGE SCALE GENOMIC DNA]</scope>
    <source>
        <strain evidence="2">JCM 17225</strain>
    </source>
</reference>
<dbReference type="EMBL" id="BAABDK010000017">
    <property type="protein sequence ID" value="GAA4038961.1"/>
    <property type="molecule type" value="Genomic_DNA"/>
</dbReference>
<proteinExistence type="predicted"/>
<protein>
    <recommendedName>
        <fullName evidence="3">Carboxypeptidase-like regulatory domain-containing protein</fullName>
    </recommendedName>
</protein>
<organism evidence="1 2">
    <name type="scientific">Hymenobacter glaciei</name>
    <dbReference type="NCBI Taxonomy" id="877209"/>
    <lineage>
        <taxon>Bacteria</taxon>
        <taxon>Pseudomonadati</taxon>
        <taxon>Bacteroidota</taxon>
        <taxon>Cytophagia</taxon>
        <taxon>Cytophagales</taxon>
        <taxon>Hymenobacteraceae</taxon>
        <taxon>Hymenobacter</taxon>
    </lineage>
</organism>
<dbReference type="SUPFAM" id="SSF49464">
    <property type="entry name" value="Carboxypeptidase regulatory domain-like"/>
    <property type="match status" value="1"/>
</dbReference>
<dbReference type="InterPro" id="IPR008969">
    <property type="entry name" value="CarboxyPept-like_regulatory"/>
</dbReference>
<evidence type="ECO:0008006" key="3">
    <source>
        <dbReference type="Google" id="ProtNLM"/>
    </source>
</evidence>
<comment type="caution">
    <text evidence="1">The sequence shown here is derived from an EMBL/GenBank/DDBJ whole genome shotgun (WGS) entry which is preliminary data.</text>
</comment>